<evidence type="ECO:0000256" key="7">
    <source>
        <dbReference type="SAM" id="Phobius"/>
    </source>
</evidence>
<dbReference type="SUPFAM" id="SSF54523">
    <property type="entry name" value="Pili subunits"/>
    <property type="match status" value="1"/>
</dbReference>
<proteinExistence type="predicted"/>
<dbReference type="Gene3D" id="3.30.700.10">
    <property type="entry name" value="Glycoprotein, Type 4 Pilin"/>
    <property type="match status" value="1"/>
</dbReference>
<evidence type="ECO:0000256" key="4">
    <source>
        <dbReference type="ARBA" id="ARBA00022989"/>
    </source>
</evidence>
<dbReference type="Pfam" id="PF07963">
    <property type="entry name" value="N_methyl"/>
    <property type="match status" value="1"/>
</dbReference>
<feature type="transmembrane region" description="Helical" evidence="7">
    <location>
        <begin position="7"/>
        <end position="25"/>
    </location>
</feature>
<accession>A0A9W6GLM9</accession>
<dbReference type="GO" id="GO:0016020">
    <property type="term" value="C:membrane"/>
    <property type="evidence" value="ECO:0007669"/>
    <property type="project" value="UniProtKB-SubCell"/>
</dbReference>
<evidence type="ECO:0000256" key="5">
    <source>
        <dbReference type="ARBA" id="ARBA00023136"/>
    </source>
</evidence>
<dbReference type="InterPro" id="IPR000983">
    <property type="entry name" value="Bac_GSPG_pilin"/>
</dbReference>
<dbReference type="Proteomes" id="UP001144471">
    <property type="component" value="Unassembled WGS sequence"/>
</dbReference>
<dbReference type="NCBIfam" id="TIGR02532">
    <property type="entry name" value="IV_pilin_GFxxxE"/>
    <property type="match status" value="1"/>
</dbReference>
<dbReference type="InterPro" id="IPR012902">
    <property type="entry name" value="N_methyl_site"/>
</dbReference>
<keyword evidence="4 7" id="KW-1133">Transmembrane helix</keyword>
<gene>
    <name evidence="8" type="ORF">PM10SUCC1_13560</name>
</gene>
<reference evidence="8" key="1">
    <citation type="submission" date="2022-12" db="EMBL/GenBank/DDBJ databases">
        <title>Reference genome sequencing for broad-spectrum identification of bacterial and archaeal isolates by mass spectrometry.</title>
        <authorList>
            <person name="Sekiguchi Y."/>
            <person name="Tourlousse D.M."/>
        </authorList>
    </citation>
    <scope>NUCLEOTIDE SEQUENCE</scope>
    <source>
        <strain evidence="8">10succ1</strain>
    </source>
</reference>
<protein>
    <recommendedName>
        <fullName evidence="10">Prepilin-type N-terminal cleavage/methylation domain-containing protein</fullName>
    </recommendedName>
</protein>
<evidence type="ECO:0008006" key="10">
    <source>
        <dbReference type="Google" id="ProtNLM"/>
    </source>
</evidence>
<evidence type="ECO:0000313" key="8">
    <source>
        <dbReference type="EMBL" id="GLI55842.1"/>
    </source>
</evidence>
<evidence type="ECO:0000256" key="3">
    <source>
        <dbReference type="ARBA" id="ARBA00022692"/>
    </source>
</evidence>
<dbReference type="PANTHER" id="PTHR30093">
    <property type="entry name" value="GENERAL SECRETION PATHWAY PROTEIN G"/>
    <property type="match status" value="1"/>
</dbReference>
<organism evidence="8 9">
    <name type="scientific">Propionigenium maris DSM 9537</name>
    <dbReference type="NCBI Taxonomy" id="1123000"/>
    <lineage>
        <taxon>Bacteria</taxon>
        <taxon>Fusobacteriati</taxon>
        <taxon>Fusobacteriota</taxon>
        <taxon>Fusobacteriia</taxon>
        <taxon>Fusobacteriales</taxon>
        <taxon>Fusobacteriaceae</taxon>
        <taxon>Propionigenium</taxon>
    </lineage>
</organism>
<comment type="subcellular location">
    <subcellularLocation>
        <location evidence="1">Membrane</location>
        <topology evidence="1">Single-pass membrane protein</topology>
    </subcellularLocation>
</comment>
<evidence type="ECO:0000256" key="6">
    <source>
        <dbReference type="SAM" id="MobiDB-lite"/>
    </source>
</evidence>
<comment type="caution">
    <text evidence="8">The sequence shown here is derived from an EMBL/GenBank/DDBJ whole genome shotgun (WGS) entry which is preliminary data.</text>
</comment>
<evidence type="ECO:0000256" key="1">
    <source>
        <dbReference type="ARBA" id="ARBA00004167"/>
    </source>
</evidence>
<dbReference type="EMBL" id="BSDY01000005">
    <property type="protein sequence ID" value="GLI55842.1"/>
    <property type="molecule type" value="Genomic_DNA"/>
</dbReference>
<dbReference type="GO" id="GO:0015627">
    <property type="term" value="C:type II protein secretion system complex"/>
    <property type="evidence" value="ECO:0007669"/>
    <property type="project" value="InterPro"/>
</dbReference>
<dbReference type="PRINTS" id="PR00813">
    <property type="entry name" value="BCTERIALGSPG"/>
</dbReference>
<evidence type="ECO:0000256" key="2">
    <source>
        <dbReference type="ARBA" id="ARBA00022481"/>
    </source>
</evidence>
<dbReference type="AlphaFoldDB" id="A0A9W6GLM9"/>
<evidence type="ECO:0000313" key="9">
    <source>
        <dbReference type="Proteomes" id="UP001144471"/>
    </source>
</evidence>
<keyword evidence="3 7" id="KW-0812">Transmembrane</keyword>
<dbReference type="RefSeq" id="WP_281834594.1">
    <property type="nucleotide sequence ID" value="NZ_BSDY01000005.1"/>
</dbReference>
<name>A0A9W6GLM9_9FUSO</name>
<feature type="region of interest" description="Disordered" evidence="6">
    <location>
        <begin position="156"/>
        <end position="183"/>
    </location>
</feature>
<sequence>MKKAFTLIELMVVISIISILAAISLPRFTDITDDARVAQVQGNLLNLRTSIEMFHVKNEEYPVYGEVQPASSNSSGDISSDGSLSEAFTAFYSKNSMPETPASEEASATNQVVKERDDSGGWLYIEESGLIYANLKNGNYTGNEGNEIWNEAKFSEEDEDGSGGDNGGGSTPAPAPGPDEKIHSVTGVDLESFIKSGSWFEDFLSAFEYNEDTEALELTGALTIGRIKLDSSNTELEKVAKISLKTNSELENWELTGGPDTDGHYTYTQAYEPPKSTAGGGFEVEVDFDGFLGLFDDHAIYEISYE</sequence>
<keyword evidence="2" id="KW-0488">Methylation</keyword>
<dbReference type="GO" id="GO:0015628">
    <property type="term" value="P:protein secretion by the type II secretion system"/>
    <property type="evidence" value="ECO:0007669"/>
    <property type="project" value="InterPro"/>
</dbReference>
<keyword evidence="9" id="KW-1185">Reference proteome</keyword>
<dbReference type="InterPro" id="IPR045584">
    <property type="entry name" value="Pilin-like"/>
</dbReference>
<dbReference type="PANTHER" id="PTHR30093:SF44">
    <property type="entry name" value="TYPE II SECRETION SYSTEM CORE PROTEIN G"/>
    <property type="match status" value="1"/>
</dbReference>
<keyword evidence="5 7" id="KW-0472">Membrane</keyword>